<dbReference type="Pfam" id="PF11950">
    <property type="entry name" value="DUF3467"/>
    <property type="match status" value="1"/>
</dbReference>
<dbReference type="RefSeq" id="WP_309937425.1">
    <property type="nucleotide sequence ID" value="NZ_AP025305.1"/>
</dbReference>
<evidence type="ECO:0008006" key="3">
    <source>
        <dbReference type="Google" id="ProtNLM"/>
    </source>
</evidence>
<accession>A0AAE4BQU5</accession>
<sequence>MADEKQNPNQISIELSEDMAEGVYTNLAMIAHAQSEFVIDFIRMMPGVPKAKVKSRIILTPEHAKRLLKALEDNIKKYEANFGPVKSIEDNPKFPINFGGAMGEA</sequence>
<evidence type="ECO:0000313" key="1">
    <source>
        <dbReference type="EMBL" id="MDR6237956.1"/>
    </source>
</evidence>
<dbReference type="InterPro" id="IPR021857">
    <property type="entry name" value="DUF3467"/>
</dbReference>
<evidence type="ECO:0000313" key="2">
    <source>
        <dbReference type="Proteomes" id="UP001185092"/>
    </source>
</evidence>
<reference evidence="1" key="1">
    <citation type="submission" date="2023-07" db="EMBL/GenBank/DDBJ databases">
        <title>Genomic Encyclopedia of Type Strains, Phase IV (KMG-IV): sequencing the most valuable type-strain genomes for metagenomic binning, comparative biology and taxonomic classification.</title>
        <authorList>
            <person name="Goeker M."/>
        </authorList>
    </citation>
    <scope>NUCLEOTIDE SEQUENCE</scope>
    <source>
        <strain evidence="1">DSM 26174</strain>
    </source>
</reference>
<name>A0AAE4BQU5_9BACT</name>
<comment type="caution">
    <text evidence="1">The sequence shown here is derived from an EMBL/GenBank/DDBJ whole genome shotgun (WGS) entry which is preliminary data.</text>
</comment>
<dbReference type="EMBL" id="JAVDQD010000001">
    <property type="protein sequence ID" value="MDR6237956.1"/>
    <property type="molecule type" value="Genomic_DNA"/>
</dbReference>
<dbReference type="Proteomes" id="UP001185092">
    <property type="component" value="Unassembled WGS sequence"/>
</dbReference>
<keyword evidence="2" id="KW-1185">Reference proteome</keyword>
<organism evidence="1 2">
    <name type="scientific">Aureibacter tunicatorum</name>
    <dbReference type="NCBI Taxonomy" id="866807"/>
    <lineage>
        <taxon>Bacteria</taxon>
        <taxon>Pseudomonadati</taxon>
        <taxon>Bacteroidota</taxon>
        <taxon>Cytophagia</taxon>
        <taxon>Cytophagales</taxon>
        <taxon>Persicobacteraceae</taxon>
        <taxon>Aureibacter</taxon>
    </lineage>
</organism>
<protein>
    <recommendedName>
        <fullName evidence="3">DUF3467 domain-containing protein</fullName>
    </recommendedName>
</protein>
<proteinExistence type="predicted"/>
<gene>
    <name evidence="1" type="ORF">HNQ88_000932</name>
</gene>
<dbReference type="AlphaFoldDB" id="A0AAE4BQU5"/>